<name>A0A2G5SD88_9PELO</name>
<dbReference type="OrthoDB" id="61092at2759"/>
<dbReference type="EMBL" id="PDUG01000018">
    <property type="protein sequence ID" value="PIC12831.1"/>
    <property type="molecule type" value="Genomic_DNA"/>
</dbReference>
<dbReference type="Proteomes" id="UP000230233">
    <property type="component" value="Unassembled WGS sequence"/>
</dbReference>
<accession>A0A2G5SD88</accession>
<proteinExistence type="predicted"/>
<keyword evidence="2" id="KW-1185">Reference proteome</keyword>
<organism evidence="1 2">
    <name type="scientific">Caenorhabditis nigoni</name>
    <dbReference type="NCBI Taxonomy" id="1611254"/>
    <lineage>
        <taxon>Eukaryota</taxon>
        <taxon>Metazoa</taxon>
        <taxon>Ecdysozoa</taxon>
        <taxon>Nematoda</taxon>
        <taxon>Chromadorea</taxon>
        <taxon>Rhabditida</taxon>
        <taxon>Rhabditina</taxon>
        <taxon>Rhabditomorpha</taxon>
        <taxon>Rhabditoidea</taxon>
        <taxon>Rhabditidae</taxon>
        <taxon>Peloderinae</taxon>
        <taxon>Caenorhabditis</taxon>
    </lineage>
</organism>
<comment type="caution">
    <text evidence="1">The sequence shown here is derived from an EMBL/GenBank/DDBJ whole genome shotgun (WGS) entry which is preliminary data.</text>
</comment>
<gene>
    <name evidence="1" type="ORF">B9Z55_028192</name>
</gene>
<sequence>MDIILGDDRRVKDIDAEKLRILVHKTKDAILAADPELKNCSTADFVGIYTKEEGDIRDLKHCTALLPAMSLRSP</sequence>
<dbReference type="AlphaFoldDB" id="A0A2G5SD88"/>
<dbReference type="STRING" id="1611254.A0A2G5SD88"/>
<evidence type="ECO:0000313" key="1">
    <source>
        <dbReference type="EMBL" id="PIC12831.1"/>
    </source>
</evidence>
<protein>
    <submittedName>
        <fullName evidence="1">Uncharacterized protein</fullName>
    </submittedName>
</protein>
<reference evidence="2" key="1">
    <citation type="submission" date="2017-10" db="EMBL/GenBank/DDBJ databases">
        <title>Rapid genome shrinkage in a self-fertile nematode reveals novel sperm competition proteins.</title>
        <authorList>
            <person name="Yin D."/>
            <person name="Schwarz E.M."/>
            <person name="Thomas C.G."/>
            <person name="Felde R.L."/>
            <person name="Korf I.F."/>
            <person name="Cutter A.D."/>
            <person name="Schartner C.M."/>
            <person name="Ralston E.J."/>
            <person name="Meyer B.J."/>
            <person name="Haag E.S."/>
        </authorList>
    </citation>
    <scope>NUCLEOTIDE SEQUENCE [LARGE SCALE GENOMIC DNA]</scope>
    <source>
        <strain evidence="2">JU1422</strain>
    </source>
</reference>
<evidence type="ECO:0000313" key="2">
    <source>
        <dbReference type="Proteomes" id="UP000230233"/>
    </source>
</evidence>